<dbReference type="InterPro" id="IPR024079">
    <property type="entry name" value="MetalloPept_cat_dom_sf"/>
</dbReference>
<name>A0A2N5Y5R4_9GAMM</name>
<dbReference type="SUPFAM" id="SSF49265">
    <property type="entry name" value="Fibronectin type III"/>
    <property type="match status" value="1"/>
</dbReference>
<dbReference type="InterPro" id="IPR035986">
    <property type="entry name" value="PKD_dom_sf"/>
</dbReference>
<feature type="domain" description="PKD" evidence="1">
    <location>
        <begin position="490"/>
        <end position="567"/>
    </location>
</feature>
<organism evidence="3 4">
    <name type="scientific">Kineobactrum sediminis</name>
    <dbReference type="NCBI Taxonomy" id="1905677"/>
    <lineage>
        <taxon>Bacteria</taxon>
        <taxon>Pseudomonadati</taxon>
        <taxon>Pseudomonadota</taxon>
        <taxon>Gammaproteobacteria</taxon>
        <taxon>Cellvibrionales</taxon>
        <taxon>Halieaceae</taxon>
        <taxon>Kineobactrum</taxon>
    </lineage>
</organism>
<dbReference type="SMART" id="SM00060">
    <property type="entry name" value="FN3"/>
    <property type="match status" value="1"/>
</dbReference>
<keyword evidence="4" id="KW-1185">Reference proteome</keyword>
<protein>
    <submittedName>
        <fullName evidence="3">Cell surface protein</fullName>
    </submittedName>
</protein>
<accession>A0A2N5Y5R4</accession>
<dbReference type="Gene3D" id="3.40.390.10">
    <property type="entry name" value="Collagenase (Catalytic Domain)"/>
    <property type="match status" value="1"/>
</dbReference>
<evidence type="ECO:0000313" key="3">
    <source>
        <dbReference type="EMBL" id="PLW83730.1"/>
    </source>
</evidence>
<evidence type="ECO:0000259" key="1">
    <source>
        <dbReference type="PROSITE" id="PS50093"/>
    </source>
</evidence>
<dbReference type="Pfam" id="PF18911">
    <property type="entry name" value="PKD_4"/>
    <property type="match status" value="2"/>
</dbReference>
<dbReference type="CDD" id="cd00146">
    <property type="entry name" value="PKD"/>
    <property type="match status" value="2"/>
</dbReference>
<comment type="caution">
    <text evidence="3">The sequence shown here is derived from an EMBL/GenBank/DDBJ whole genome shotgun (WGS) entry which is preliminary data.</text>
</comment>
<dbReference type="InterPro" id="IPR022409">
    <property type="entry name" value="PKD/Chitinase_dom"/>
</dbReference>
<dbReference type="SMART" id="SM00089">
    <property type="entry name" value="PKD"/>
    <property type="match status" value="2"/>
</dbReference>
<dbReference type="InterPro" id="IPR003961">
    <property type="entry name" value="FN3_dom"/>
</dbReference>
<feature type="domain" description="Fibronectin type-III" evidence="2">
    <location>
        <begin position="814"/>
        <end position="904"/>
    </location>
</feature>
<dbReference type="CDD" id="cd00063">
    <property type="entry name" value="FN3"/>
    <property type="match status" value="1"/>
</dbReference>
<evidence type="ECO:0000313" key="4">
    <source>
        <dbReference type="Proteomes" id="UP000234845"/>
    </source>
</evidence>
<evidence type="ECO:0000259" key="2">
    <source>
        <dbReference type="PROSITE" id="PS50853"/>
    </source>
</evidence>
<feature type="domain" description="PKD" evidence="1">
    <location>
        <begin position="572"/>
        <end position="662"/>
    </location>
</feature>
<proteinExistence type="predicted"/>
<dbReference type="AlphaFoldDB" id="A0A2N5Y5R4"/>
<dbReference type="SUPFAM" id="SSF55486">
    <property type="entry name" value="Metalloproteases ('zincins'), catalytic domain"/>
    <property type="match status" value="1"/>
</dbReference>
<gene>
    <name evidence="3" type="ORF">CWI75_05140</name>
</gene>
<dbReference type="InterPro" id="IPR000601">
    <property type="entry name" value="PKD_dom"/>
</dbReference>
<dbReference type="Pfam" id="PF13582">
    <property type="entry name" value="Reprolysin_3"/>
    <property type="match status" value="1"/>
</dbReference>
<dbReference type="Proteomes" id="UP000234845">
    <property type="component" value="Unassembled WGS sequence"/>
</dbReference>
<dbReference type="Gene3D" id="2.60.120.380">
    <property type="match status" value="1"/>
</dbReference>
<dbReference type="InterPro" id="IPR013783">
    <property type="entry name" value="Ig-like_fold"/>
</dbReference>
<dbReference type="PROSITE" id="PS50093">
    <property type="entry name" value="PKD"/>
    <property type="match status" value="2"/>
</dbReference>
<dbReference type="PROSITE" id="PS50853">
    <property type="entry name" value="FN3"/>
    <property type="match status" value="1"/>
</dbReference>
<sequence>MIAVTHLREEHMNTKSLFSCLLQHSALPLLGCIMAATSHAQQLPQPLPDCPRVSLPAAANGNAAVAALGATLPAVAACHGYTTSEFARMLRADKTLWIDTRGRAYFIDPKPPEPTDSGATDVMQSAPFPLADTFALQSKPDAPRVIYLDFTGHSTSGTAWNQNFKTDPIVSPAYSLDADPAFSDQELADIQNIWRKVAEDYAPFDVNVTTSDPGQNAITRTDNSDPYFGTRVVITSDNFANCGCGGFAYVGVFSLDSDYYLPAFVFNTGVSGAGEAVSHEAGHNLGLSHDGVSGGDAYYTGHGTGDTGWAPIMGVGYYKPLVQWSKGEYSGADNAEDDLGRIVANGAPLVSDDHGDGIATASDVLVISDGAVDGITSAGLIHTGRDLDMFRILAGAGDFSIVAAPAPFSPNLDISATLFDSNANLVASSNPIGALGASINITLPAGEFFLRVEGIGEGNPQGDGYSDYGSLGRYVINGTVAAPNDLLAPQAVATAPGYSAGIAPLYVAFDGGSSVDAISWAWDFGDGASASGELSNHTYAAPGNYTATLTVSSADGLTASDSLDIVVDNQAPIAVAQADKLSGTAPVSIQFTGGNSYDQDTAGSITHYQWTFGDGASTTTANPEHTYTMGGNFTASLTVTDDFGASDVAQLDIVIDAPLSVDQFATGEITSAGTVSGSYLDTRAQDGNEQAIIEMESGGRKSSRYSYLEHSWLFDLVAGEVRTLLITGRRSASVDGDTMAFSYTLNDGAETTLPIQLGTAASSFSAILPAAGGQFRLIVRDSDRNSGNNQLDTVYIDQLVVRTDSTDTASVPAAATHLVAGTVSATAINLSWQDNATDEAGFRVERSVDGGNSWMLVASVGTDSTSFIDSGLSAATTYSYRVTAFNTAGSSEPSNVDSATTSSATEISLQANAYKEKGVQTVDLSWQGVTSAWLYRDGIFVADVEGTAWSETLGKGSGSYRYQACNSESDCSNEVTVVF</sequence>
<dbReference type="EMBL" id="PKLZ01000002">
    <property type="protein sequence ID" value="PLW83730.1"/>
    <property type="molecule type" value="Genomic_DNA"/>
</dbReference>
<dbReference type="Gene3D" id="2.60.40.10">
    <property type="entry name" value="Immunoglobulins"/>
    <property type="match status" value="3"/>
</dbReference>
<dbReference type="SUPFAM" id="SSF49299">
    <property type="entry name" value="PKD domain"/>
    <property type="match status" value="2"/>
</dbReference>
<dbReference type="InterPro" id="IPR036116">
    <property type="entry name" value="FN3_sf"/>
</dbReference>
<dbReference type="Pfam" id="PF00041">
    <property type="entry name" value="fn3"/>
    <property type="match status" value="1"/>
</dbReference>
<reference evidence="4" key="1">
    <citation type="submission" date="2017-11" db="EMBL/GenBank/DDBJ databases">
        <title>The draft genome sequence of Chromatocurvus sp. F02.</title>
        <authorList>
            <person name="Du Z.-J."/>
            <person name="Chang Y.-Q."/>
        </authorList>
    </citation>
    <scope>NUCLEOTIDE SEQUENCE [LARGE SCALE GENOMIC DNA]</scope>
    <source>
        <strain evidence="4">F02</strain>
    </source>
</reference>
<dbReference type="GO" id="GO:0008237">
    <property type="term" value="F:metallopeptidase activity"/>
    <property type="evidence" value="ECO:0007669"/>
    <property type="project" value="InterPro"/>
</dbReference>